<evidence type="ECO:0000313" key="2">
    <source>
        <dbReference type="EMBL" id="ACY99436.1"/>
    </source>
</evidence>
<reference evidence="2 3" key="1">
    <citation type="journal article" date="2011" name="Stand. Genomic Sci.">
        <title>Complete genome sequence of Thermomonospora curvata type strain (B9).</title>
        <authorList>
            <person name="Chertkov O."/>
            <person name="Sikorski J."/>
            <person name="Nolan M."/>
            <person name="Lapidus A."/>
            <person name="Lucas S."/>
            <person name="Del Rio T.G."/>
            <person name="Tice H."/>
            <person name="Cheng J.F."/>
            <person name="Goodwin L."/>
            <person name="Pitluck S."/>
            <person name="Liolios K."/>
            <person name="Ivanova N."/>
            <person name="Mavromatis K."/>
            <person name="Mikhailova N."/>
            <person name="Ovchinnikova G."/>
            <person name="Pati A."/>
            <person name="Chen A."/>
            <person name="Palaniappan K."/>
            <person name="Djao O.D."/>
            <person name="Land M."/>
            <person name="Hauser L."/>
            <person name="Chang Y.J."/>
            <person name="Jeffries C.D."/>
            <person name="Brettin T."/>
            <person name="Han C."/>
            <person name="Detter J.C."/>
            <person name="Rohde M."/>
            <person name="Goker M."/>
            <person name="Woyke T."/>
            <person name="Bristow J."/>
            <person name="Eisen J.A."/>
            <person name="Markowitz V."/>
            <person name="Hugenholtz P."/>
            <person name="Klenk H.P."/>
            <person name="Kyrpides N.C."/>
        </authorList>
    </citation>
    <scope>NUCLEOTIDE SEQUENCE [LARGE SCALE GENOMIC DNA]</scope>
    <source>
        <strain evidence="3">ATCC 19995 / DSM 43183 / JCM 3096 / KCTC 9072 / NBRC 15933 / NCIMB 10081 / Henssen B9</strain>
    </source>
</reference>
<dbReference type="Proteomes" id="UP000001918">
    <property type="component" value="Chromosome"/>
</dbReference>
<dbReference type="InterPro" id="IPR015510">
    <property type="entry name" value="PGRP"/>
</dbReference>
<accession>D1AE10</accession>
<dbReference type="InterPro" id="IPR002502">
    <property type="entry name" value="Amidase_domain"/>
</dbReference>
<evidence type="ECO:0000313" key="3">
    <source>
        <dbReference type="Proteomes" id="UP000001918"/>
    </source>
</evidence>
<dbReference type="PANTHER" id="PTHR11022">
    <property type="entry name" value="PEPTIDOGLYCAN RECOGNITION PROTEIN"/>
    <property type="match status" value="1"/>
</dbReference>
<dbReference type="CDD" id="cd06583">
    <property type="entry name" value="PGRP"/>
    <property type="match status" value="1"/>
</dbReference>
<dbReference type="PANTHER" id="PTHR11022:SF41">
    <property type="entry name" value="PEPTIDOGLYCAN-RECOGNITION PROTEIN LC-RELATED"/>
    <property type="match status" value="1"/>
</dbReference>
<keyword evidence="3" id="KW-1185">Reference proteome</keyword>
<proteinExistence type="predicted"/>
<evidence type="ECO:0000256" key="1">
    <source>
        <dbReference type="SAM" id="MobiDB-lite"/>
    </source>
</evidence>
<dbReference type="eggNOG" id="COG1372">
    <property type="taxonomic scope" value="Bacteria"/>
</dbReference>
<dbReference type="AlphaFoldDB" id="D1AE10"/>
<dbReference type="InterPro" id="IPR036505">
    <property type="entry name" value="Amidase/PGRP_sf"/>
</dbReference>
<feature type="region of interest" description="Disordered" evidence="1">
    <location>
        <begin position="482"/>
        <end position="505"/>
    </location>
</feature>
<dbReference type="EMBL" id="CP001738">
    <property type="protein sequence ID" value="ACY99436.1"/>
    <property type="molecule type" value="Genomic_DNA"/>
</dbReference>
<dbReference type="STRING" id="471852.Tcur_3907"/>
<dbReference type="SUPFAM" id="SSF51294">
    <property type="entry name" value="Hedgehog/intein (Hint) domain"/>
    <property type="match status" value="1"/>
</dbReference>
<dbReference type="KEGG" id="tcu:Tcur_3907"/>
<gene>
    <name evidence="2" type="ordered locus">Tcur_3907</name>
</gene>
<protein>
    <submittedName>
        <fullName evidence="2">N-acetylmuramoyl-L-alanine amidase family 2</fullName>
    </submittedName>
</protein>
<dbReference type="Gene3D" id="3.40.80.10">
    <property type="entry name" value="Peptidoglycan recognition protein-like"/>
    <property type="match status" value="1"/>
</dbReference>
<dbReference type="RefSeq" id="WP_012854220.1">
    <property type="nucleotide sequence ID" value="NC_013510.1"/>
</dbReference>
<dbReference type="InterPro" id="IPR036844">
    <property type="entry name" value="Hint_dom_sf"/>
</dbReference>
<dbReference type="SUPFAM" id="SSF55846">
    <property type="entry name" value="N-acetylmuramoyl-L-alanine amidase-like"/>
    <property type="match status" value="2"/>
</dbReference>
<feature type="region of interest" description="Disordered" evidence="1">
    <location>
        <begin position="128"/>
        <end position="150"/>
    </location>
</feature>
<name>D1AE10_THECD</name>
<organism evidence="2 3">
    <name type="scientific">Thermomonospora curvata (strain ATCC 19995 / DSM 43183 / JCM 3096 / KCTC 9072 / NBRC 15933 / NCIMB 10081 / Henssen B9)</name>
    <dbReference type="NCBI Taxonomy" id="471852"/>
    <lineage>
        <taxon>Bacteria</taxon>
        <taxon>Bacillati</taxon>
        <taxon>Actinomycetota</taxon>
        <taxon>Actinomycetes</taxon>
        <taxon>Streptosporangiales</taxon>
        <taxon>Thermomonosporaceae</taxon>
        <taxon>Thermomonospora</taxon>
    </lineage>
</organism>
<dbReference type="HOGENOM" id="CLU_422677_0_0_11"/>
<dbReference type="Gene3D" id="2.170.16.10">
    <property type="entry name" value="Hedgehog/Intein (Hint) domain"/>
    <property type="match status" value="1"/>
</dbReference>
<dbReference type="GO" id="GO:0009253">
    <property type="term" value="P:peptidoglycan catabolic process"/>
    <property type="evidence" value="ECO:0007669"/>
    <property type="project" value="InterPro"/>
</dbReference>
<dbReference type="GO" id="GO:0008745">
    <property type="term" value="F:N-acetylmuramoyl-L-alanine amidase activity"/>
    <property type="evidence" value="ECO:0007669"/>
    <property type="project" value="InterPro"/>
</dbReference>
<sequence length="648" mass="71897">MELERRAVFGWPATAAGYAPCDNGLVVHYDGSDQGLAGKSHQACRQYWKNTRKFHMNSRGWADIGYCVDEQTEILTTGGWRTFREIEPGDIALTLDHRTGMSQWQPVEEVYLFPAMPREMIRMQGRRHSSLTTPGHRWPVERPAGAGRGRERAWATTQTLTSHDLIPVAAECADIPAEPKWSDALVEALAWFWAPEQVDPEDSGRIPGAAVTVRRREGAEAARLRAALRALFGAPAQALPHGDDAPAWREVPAEGGTVVFGLSAAAGRLLLEHAPHRVVRHDFLQALTRAQLELFLQVSLRAGGRAAQRRFTRREEAEAFQFAAILAGRATSIQRPRPGEWVVRLRQETHVTPRRTGDFGITTERYDGHIWCVRTPNGTWLARRAGTVYFTGNSFAVCPHGIVMEGRGWQRVQAAQPGGNSTWTSVTFMSGPSEAPTRAQINAFKQLRAWLRGKGLKAGIRGHRDFISTSCPGEKLYALVKNGGLAGPPEQRPEEEDDVPIRTSLGKNKDQELAWGKWTRITWDVEHADPEGAHADGNYPGYVAPETSWADFHATVRVEGLQPGDEYQLRYEVHDWKDGKSTGKPWTEIHADHPATKGVQFVTGSCSKKLKKGQHAYVAIAVFPVGDTTGRPVPKAVSGRWTIRQDRA</sequence>